<dbReference type="GO" id="GO:0015934">
    <property type="term" value="C:large ribosomal subunit"/>
    <property type="evidence" value="ECO:0007669"/>
    <property type="project" value="TreeGrafter"/>
</dbReference>
<evidence type="ECO:0000256" key="1">
    <source>
        <dbReference type="ARBA" id="ARBA00008777"/>
    </source>
</evidence>
<dbReference type="EMBL" id="JHUK01000003">
    <property type="protein sequence ID" value="RAM57759.1"/>
    <property type="molecule type" value="Genomic_DNA"/>
</dbReference>
<dbReference type="PATRIC" id="fig|203274.3.peg.133"/>
<organism evidence="7 9">
    <name type="scientific">Candidatus Phytoplasma oryzae</name>
    <dbReference type="NCBI Taxonomy" id="203274"/>
    <lineage>
        <taxon>Bacteria</taxon>
        <taxon>Bacillati</taxon>
        <taxon>Mycoplasmatota</taxon>
        <taxon>Mollicutes</taxon>
        <taxon>Acholeplasmatales</taxon>
        <taxon>Acholeplasmataceae</taxon>
        <taxon>Candidatus Phytoplasma</taxon>
        <taxon>16SrXI (Rice yellow dwarf group)</taxon>
    </lineage>
</organism>
<evidence type="ECO:0000313" key="10">
    <source>
        <dbReference type="Proteomes" id="UP000249343"/>
    </source>
</evidence>
<dbReference type="Pfam" id="PF01196">
    <property type="entry name" value="Ribosomal_L17"/>
    <property type="match status" value="1"/>
</dbReference>
<dbReference type="GO" id="GO:0006412">
    <property type="term" value="P:translation"/>
    <property type="evidence" value="ECO:0007669"/>
    <property type="project" value="InterPro"/>
</dbReference>
<dbReference type="InterPro" id="IPR000456">
    <property type="entry name" value="Ribosomal_bL17"/>
</dbReference>
<reference evidence="8 10" key="1">
    <citation type="submission" date="2014-04" db="EMBL/GenBank/DDBJ databases">
        <title>Genome study of Napier grass stunt phytoplasma.</title>
        <authorList>
            <person name="Kawicha P."/>
            <person name="Dickinson M."/>
            <person name="Hodgetts J."/>
        </authorList>
    </citation>
    <scope>NUCLEOTIDE SEQUENCE [LARGE SCALE GENOMIC DNA]</scope>
    <source>
        <strain evidence="8 10">NGS-S10</strain>
    </source>
</reference>
<keyword evidence="3 5" id="KW-0687">Ribonucleoprotein</keyword>
<gene>
    <name evidence="7" type="primary">rplQ</name>
    <name evidence="7" type="ORF">AXA84_0342</name>
    <name evidence="8" type="ORF">DH96_01515</name>
</gene>
<evidence type="ECO:0000313" key="8">
    <source>
        <dbReference type="EMBL" id="RAM57759.1"/>
    </source>
</evidence>
<evidence type="ECO:0000256" key="5">
    <source>
        <dbReference type="RuleBase" id="RU000660"/>
    </source>
</evidence>
<keyword evidence="10" id="KW-1185">Reference proteome</keyword>
<dbReference type="SUPFAM" id="SSF64263">
    <property type="entry name" value="Prokaryotic ribosomal protein L17"/>
    <property type="match status" value="1"/>
</dbReference>
<dbReference type="EMBL" id="LTBM01000012">
    <property type="protein sequence ID" value="KXT29133.1"/>
    <property type="molecule type" value="Genomic_DNA"/>
</dbReference>
<evidence type="ECO:0000256" key="4">
    <source>
        <dbReference type="ARBA" id="ARBA00035494"/>
    </source>
</evidence>
<dbReference type="PANTHER" id="PTHR14413">
    <property type="entry name" value="RIBOSOMAL PROTEIN L17"/>
    <property type="match status" value="1"/>
</dbReference>
<dbReference type="InterPro" id="IPR036373">
    <property type="entry name" value="Ribosomal_bL17_sf"/>
</dbReference>
<dbReference type="Proteomes" id="UP000249343">
    <property type="component" value="Unassembled WGS sequence"/>
</dbReference>
<dbReference type="Gene3D" id="3.90.1030.10">
    <property type="entry name" value="Ribosomal protein L17"/>
    <property type="match status" value="1"/>
</dbReference>
<dbReference type="Proteomes" id="UP000070069">
    <property type="component" value="Unassembled WGS sequence"/>
</dbReference>
<evidence type="ECO:0000256" key="6">
    <source>
        <dbReference type="RuleBase" id="RU000661"/>
    </source>
</evidence>
<dbReference type="RefSeq" id="WP_066540531.1">
    <property type="nucleotide sequence ID" value="NZ_JHUK01000003.1"/>
</dbReference>
<name>A0A139JQ93_9MOLU</name>
<keyword evidence="2 5" id="KW-0689">Ribosomal protein</keyword>
<evidence type="ECO:0000313" key="9">
    <source>
        <dbReference type="Proteomes" id="UP000070069"/>
    </source>
</evidence>
<evidence type="ECO:0000313" key="7">
    <source>
        <dbReference type="EMBL" id="KXT29133.1"/>
    </source>
</evidence>
<proteinExistence type="inferred from homology"/>
<dbReference type="PANTHER" id="PTHR14413:SF16">
    <property type="entry name" value="LARGE RIBOSOMAL SUBUNIT PROTEIN BL17M"/>
    <property type="match status" value="1"/>
</dbReference>
<evidence type="ECO:0000256" key="2">
    <source>
        <dbReference type="ARBA" id="ARBA00022980"/>
    </source>
</evidence>
<comment type="caution">
    <text evidence="7">The sequence shown here is derived from an EMBL/GenBank/DDBJ whole genome shotgun (WGS) entry which is preliminary data.</text>
</comment>
<reference evidence="7 9" key="2">
    <citation type="submission" date="2016-02" db="EMBL/GenBank/DDBJ databases">
        <title>A draft genome sequence of Candidatus Phytoplasma oryzae strain Mbita1, the causative agent of Napier Grass stunt disease in Kenya.</title>
        <authorList>
            <person name="Fischer A."/>
            <person name="Santa-Cruz I."/>
            <person name="Wambua L."/>
            <person name="Olds C."/>
            <person name="Midega C."/>
            <person name="Dickinson M."/>
            <person name="Kawicha P."/>
            <person name="Khan Z."/>
            <person name="Masiga D."/>
            <person name="Jores J."/>
            <person name="Bernd S."/>
        </authorList>
    </citation>
    <scope>NUCLEOTIDE SEQUENCE [LARGE SCALE GENOMIC DNA]</scope>
    <source>
        <strain evidence="7">Mbita1</strain>
    </source>
</reference>
<dbReference type="OrthoDB" id="9809073at2"/>
<dbReference type="NCBIfam" id="TIGR00059">
    <property type="entry name" value="L17"/>
    <property type="match status" value="1"/>
</dbReference>
<protein>
    <recommendedName>
        <fullName evidence="4 6">50S ribosomal protein L17</fullName>
    </recommendedName>
</protein>
<evidence type="ECO:0000256" key="3">
    <source>
        <dbReference type="ARBA" id="ARBA00023274"/>
    </source>
</evidence>
<accession>A0A139JQ93</accession>
<comment type="similarity">
    <text evidence="1 5">Belongs to the bacterial ribosomal protein bL17 family.</text>
</comment>
<sequence length="117" mass="13919">MYSRLRRNTSQKKSLMKSLVSSLIIYERIYTTESKAKELKKIFDKVINLSKKTNFNTKRKVLLLFFNQKINEKQTILQKLFQDLSKRYPNRNSGYTRIIKSEYRRGDSAPMAFISLV</sequence>
<dbReference type="GO" id="GO:0003735">
    <property type="term" value="F:structural constituent of ribosome"/>
    <property type="evidence" value="ECO:0007669"/>
    <property type="project" value="InterPro"/>
</dbReference>
<dbReference type="AlphaFoldDB" id="A0A139JQ93"/>